<protein>
    <submittedName>
        <fullName evidence="2">Uncharacterized protein</fullName>
    </submittedName>
</protein>
<gene>
    <name evidence="2" type="ORF">PRIO_4839</name>
</gene>
<feature type="transmembrane region" description="Helical" evidence="1">
    <location>
        <begin position="74"/>
        <end position="94"/>
    </location>
</feature>
<sequence length="177" mass="21136">MEKIVYDNHFNGNEWFVIGVIVLGFAVAWLLPRRYSPAQTIFNLLIGITFGHIIDHSIGLPPFDFYDVGDQSTYQLFDFFTYLMYSPFGYLFIYGYERLRMFELMTVVYILFWAAVSVGFEWLASKAGVFHYKHGYYTGYSFPIYLFLISIQLILYRMAFARSRWQRNRREEVKKTY</sequence>
<accession>A0A0E4HG50</accession>
<feature type="transmembrane region" description="Helical" evidence="1">
    <location>
        <begin position="15"/>
        <end position="31"/>
    </location>
</feature>
<evidence type="ECO:0000313" key="3">
    <source>
        <dbReference type="Proteomes" id="UP000033163"/>
    </source>
</evidence>
<dbReference type="Proteomes" id="UP000033163">
    <property type="component" value="Chromosome I"/>
</dbReference>
<evidence type="ECO:0000313" key="2">
    <source>
        <dbReference type="EMBL" id="CQR57241.1"/>
    </source>
</evidence>
<feature type="transmembrane region" description="Helical" evidence="1">
    <location>
        <begin position="101"/>
        <end position="120"/>
    </location>
</feature>
<name>A0A0E4HG50_9BACL</name>
<evidence type="ECO:0000256" key="1">
    <source>
        <dbReference type="SAM" id="Phobius"/>
    </source>
</evidence>
<keyword evidence="1" id="KW-0472">Membrane</keyword>
<dbReference type="STRING" id="483937.AMQ84_16040"/>
<proteinExistence type="predicted"/>
<keyword evidence="1" id="KW-1133">Transmembrane helix</keyword>
<reference evidence="3" key="1">
    <citation type="submission" date="2015-03" db="EMBL/GenBank/DDBJ databases">
        <authorList>
            <person name="Wibberg D."/>
        </authorList>
    </citation>
    <scope>NUCLEOTIDE SEQUENCE [LARGE SCALE GENOMIC DNA]</scope>
</reference>
<dbReference type="HOGENOM" id="CLU_134873_0_0_9"/>
<organism evidence="2 3">
    <name type="scientific">Paenibacillus riograndensis SBR5</name>
    <dbReference type="NCBI Taxonomy" id="1073571"/>
    <lineage>
        <taxon>Bacteria</taxon>
        <taxon>Bacillati</taxon>
        <taxon>Bacillota</taxon>
        <taxon>Bacilli</taxon>
        <taxon>Bacillales</taxon>
        <taxon>Paenibacillaceae</taxon>
        <taxon>Paenibacillus</taxon>
        <taxon>Paenibacillus sonchi group</taxon>
    </lineage>
</organism>
<dbReference type="PATRIC" id="fig|1073571.4.peg.5197"/>
<dbReference type="AlphaFoldDB" id="A0A0E4HG50"/>
<keyword evidence="1" id="KW-0812">Transmembrane</keyword>
<dbReference type="KEGG" id="pri:PRIO_4839"/>
<feature type="transmembrane region" description="Helical" evidence="1">
    <location>
        <begin position="140"/>
        <end position="160"/>
    </location>
</feature>
<dbReference type="EMBL" id="LN831776">
    <property type="protein sequence ID" value="CQR57241.1"/>
    <property type="molecule type" value="Genomic_DNA"/>
</dbReference>
<dbReference type="RefSeq" id="WP_020429069.1">
    <property type="nucleotide sequence ID" value="NZ_LN831776.1"/>
</dbReference>
<feature type="transmembrane region" description="Helical" evidence="1">
    <location>
        <begin position="38"/>
        <end position="54"/>
    </location>
</feature>